<reference evidence="1 2" key="1">
    <citation type="submission" date="2023-10" db="EMBL/GenBank/DDBJ databases">
        <title>Y20.</title>
        <authorList>
            <person name="Zhang G."/>
            <person name="Ding Y."/>
        </authorList>
    </citation>
    <scope>NUCLEOTIDE SEQUENCE [LARGE SCALE GENOMIC DNA]</scope>
    <source>
        <strain evidence="1 2">Y20</strain>
    </source>
</reference>
<name>A0AAU0MIU0_9MICO</name>
<proteinExistence type="predicted"/>
<gene>
    <name evidence="1" type="ORF">RYJ27_05085</name>
</gene>
<evidence type="ECO:0000313" key="1">
    <source>
        <dbReference type="EMBL" id="WOQ70581.1"/>
    </source>
</evidence>
<dbReference type="InterPro" id="IPR018561">
    <property type="entry name" value="AosR"/>
</dbReference>
<dbReference type="EMBL" id="CP137080">
    <property type="protein sequence ID" value="WOQ70581.1"/>
    <property type="molecule type" value="Genomic_DNA"/>
</dbReference>
<dbReference type="AlphaFoldDB" id="A0AAU0MIU0"/>
<dbReference type="Pfam" id="PF09438">
    <property type="entry name" value="DUF2017"/>
    <property type="match status" value="1"/>
</dbReference>
<dbReference type="RefSeq" id="WP_330171661.1">
    <property type="nucleotide sequence ID" value="NZ_CP137080.1"/>
</dbReference>
<dbReference type="Proteomes" id="UP001329313">
    <property type="component" value="Chromosome"/>
</dbReference>
<dbReference type="KEGG" id="mliy:RYJ27_05085"/>
<evidence type="ECO:0000313" key="2">
    <source>
        <dbReference type="Proteomes" id="UP001329313"/>
    </source>
</evidence>
<organism evidence="1 2">
    <name type="scientific">Microbacterium limosum</name>
    <dbReference type="NCBI Taxonomy" id="3079935"/>
    <lineage>
        <taxon>Bacteria</taxon>
        <taxon>Bacillati</taxon>
        <taxon>Actinomycetota</taxon>
        <taxon>Actinomycetes</taxon>
        <taxon>Micrococcales</taxon>
        <taxon>Microbacteriaceae</taxon>
        <taxon>Microbacterium</taxon>
    </lineage>
</organism>
<protein>
    <submittedName>
        <fullName evidence="1">DUF2017 family protein</fullName>
    </submittedName>
</protein>
<sequence>MTTTVLTISRLEARHLADLVAQFSELLENATSAADAAEAADDPAVARLTPTPYPDDDEAAADFRSATSGDLLGRRSSDALRVLADLAPAFAEGDDTADPDDTLPIELDADAGWAWMRTLTAIRLVIATRLGIADDDDRQDDDERYAVYDWIGFRLDGIVNALA</sequence>
<keyword evidence="2" id="KW-1185">Reference proteome</keyword>
<accession>A0AAU0MIU0</accession>